<feature type="non-terminal residue" evidence="2">
    <location>
        <position position="1"/>
    </location>
</feature>
<dbReference type="InterPro" id="IPR039582">
    <property type="entry name" value="THTPA"/>
</dbReference>
<name>A0A6G1JGK8_9PLEO</name>
<feature type="domain" description="CYTH" evidence="1">
    <location>
        <begin position="4"/>
        <end position="202"/>
    </location>
</feature>
<dbReference type="PANTHER" id="PTHR14586">
    <property type="entry name" value="THIAMINE-TRIPHOSPHATASE"/>
    <property type="match status" value="1"/>
</dbReference>
<dbReference type="AlphaFoldDB" id="A0A6G1JGK8"/>
<dbReference type="InterPro" id="IPR023577">
    <property type="entry name" value="CYTH_domain"/>
</dbReference>
<dbReference type="Proteomes" id="UP000799291">
    <property type="component" value="Unassembled WGS sequence"/>
</dbReference>
<dbReference type="PANTHER" id="PTHR14586:SF1">
    <property type="entry name" value="THIAMINE-TRIPHOSPHATASE"/>
    <property type="match status" value="1"/>
</dbReference>
<dbReference type="GO" id="GO:0000287">
    <property type="term" value="F:magnesium ion binding"/>
    <property type="evidence" value="ECO:0007669"/>
    <property type="project" value="TreeGrafter"/>
</dbReference>
<evidence type="ECO:0000313" key="3">
    <source>
        <dbReference type="Proteomes" id="UP000799291"/>
    </source>
</evidence>
<protein>
    <recommendedName>
        <fullName evidence="1">CYTH domain-containing protein</fullName>
    </recommendedName>
</protein>
<organism evidence="2 3">
    <name type="scientific">Lentithecium fluviatile CBS 122367</name>
    <dbReference type="NCBI Taxonomy" id="1168545"/>
    <lineage>
        <taxon>Eukaryota</taxon>
        <taxon>Fungi</taxon>
        <taxon>Dikarya</taxon>
        <taxon>Ascomycota</taxon>
        <taxon>Pezizomycotina</taxon>
        <taxon>Dothideomycetes</taxon>
        <taxon>Pleosporomycetidae</taxon>
        <taxon>Pleosporales</taxon>
        <taxon>Massarineae</taxon>
        <taxon>Lentitheciaceae</taxon>
        <taxon>Lentithecium</taxon>
    </lineage>
</organism>
<dbReference type="Gene3D" id="2.40.320.10">
    <property type="entry name" value="Hypothetical Protein Pfu-838710-001"/>
    <property type="match status" value="1"/>
</dbReference>
<dbReference type="OrthoDB" id="442176at2759"/>
<proteinExistence type="predicted"/>
<dbReference type="Pfam" id="PF01928">
    <property type="entry name" value="CYTH"/>
    <property type="match status" value="1"/>
</dbReference>
<dbReference type="EMBL" id="MU005572">
    <property type="protein sequence ID" value="KAF2689606.1"/>
    <property type="molecule type" value="Genomic_DNA"/>
</dbReference>
<gene>
    <name evidence="2" type="ORF">K458DRAFT_247109</name>
</gene>
<keyword evidence="3" id="KW-1185">Reference proteome</keyword>
<dbReference type="InterPro" id="IPR033469">
    <property type="entry name" value="CYTH-like_dom_sf"/>
</dbReference>
<reference evidence="2" key="1">
    <citation type="journal article" date="2020" name="Stud. Mycol.">
        <title>101 Dothideomycetes genomes: a test case for predicting lifestyles and emergence of pathogens.</title>
        <authorList>
            <person name="Haridas S."/>
            <person name="Albert R."/>
            <person name="Binder M."/>
            <person name="Bloem J."/>
            <person name="Labutti K."/>
            <person name="Salamov A."/>
            <person name="Andreopoulos B."/>
            <person name="Baker S."/>
            <person name="Barry K."/>
            <person name="Bills G."/>
            <person name="Bluhm B."/>
            <person name="Cannon C."/>
            <person name="Castanera R."/>
            <person name="Culley D."/>
            <person name="Daum C."/>
            <person name="Ezra D."/>
            <person name="Gonzalez J."/>
            <person name="Henrissat B."/>
            <person name="Kuo A."/>
            <person name="Liang C."/>
            <person name="Lipzen A."/>
            <person name="Lutzoni F."/>
            <person name="Magnuson J."/>
            <person name="Mondo S."/>
            <person name="Nolan M."/>
            <person name="Ohm R."/>
            <person name="Pangilinan J."/>
            <person name="Park H.-J."/>
            <person name="Ramirez L."/>
            <person name="Alfaro M."/>
            <person name="Sun H."/>
            <person name="Tritt A."/>
            <person name="Yoshinaga Y."/>
            <person name="Zwiers L.-H."/>
            <person name="Turgeon B."/>
            <person name="Goodwin S."/>
            <person name="Spatafora J."/>
            <person name="Crous P."/>
            <person name="Grigoriev I."/>
        </authorList>
    </citation>
    <scope>NUCLEOTIDE SEQUENCE</scope>
    <source>
        <strain evidence="2">CBS 122367</strain>
    </source>
</reference>
<evidence type="ECO:0000313" key="2">
    <source>
        <dbReference type="EMBL" id="KAF2689606.1"/>
    </source>
</evidence>
<dbReference type="SUPFAM" id="SSF55154">
    <property type="entry name" value="CYTH-like phosphatases"/>
    <property type="match status" value="1"/>
</dbReference>
<accession>A0A6G1JGK8</accession>
<dbReference type="GO" id="GO:0050333">
    <property type="term" value="F:thiamine triphosphate phosphatase activity"/>
    <property type="evidence" value="ECO:0007669"/>
    <property type="project" value="InterPro"/>
</dbReference>
<evidence type="ECO:0000259" key="1">
    <source>
        <dbReference type="SMART" id="SM01118"/>
    </source>
</evidence>
<dbReference type="SMART" id="SM01118">
    <property type="entry name" value="CYTH"/>
    <property type="match status" value="1"/>
</dbReference>
<dbReference type="GO" id="GO:0042357">
    <property type="term" value="P:thiamine diphosphate metabolic process"/>
    <property type="evidence" value="ECO:0007669"/>
    <property type="project" value="TreeGrafter"/>
</dbReference>
<sequence length="225" mass="25477">LPRTLEVERKFMPTPSSIATLRANTGHPPFTTHTPLGHTKFRDVYFDKSNVLLSNGIYIRTRDDIWEAKVRYLPSPSSGSNPTSTYPNDFVNSAMLETTDTRRIAEIVDKAFRRHTGTQYVMELADLTPVAMLRTSREAWDVEGFRVVVDETDFGHVVGEVELCLLGESRGGKGGEGEKEEKDWQRNTEEMNKRIEEFMKAHAWAFPMGDGGKVVGKLSAYFAWK</sequence>
<feature type="non-terminal residue" evidence="2">
    <location>
        <position position="225"/>
    </location>
</feature>